<name>A5N086_CLOK5</name>
<reference evidence="1 2" key="1">
    <citation type="journal article" date="2008" name="Proc. Natl. Acad. Sci. U.S.A.">
        <title>The genome of Clostridium kluyveri, a strict anaerobe with unique metabolic features.</title>
        <authorList>
            <person name="Seedorf H."/>
            <person name="Fricke W.F."/>
            <person name="Veith B."/>
            <person name="Brueggemann H."/>
            <person name="Liesegang H."/>
            <person name="Strittmatter A."/>
            <person name="Miethke M."/>
            <person name="Buckel W."/>
            <person name="Hinderberger J."/>
            <person name="Li F."/>
            <person name="Hagemeier C."/>
            <person name="Thauer R.K."/>
            <person name="Gottschalk G."/>
        </authorList>
    </citation>
    <scope>NUCLEOTIDE SEQUENCE [LARGE SCALE GENOMIC DNA]</scope>
    <source>
        <strain evidence="2">ATCC 8527 / DSM 555 / NCIMB 10680</strain>
    </source>
</reference>
<organism evidence="1 2">
    <name type="scientific">Clostridium kluyveri (strain ATCC 8527 / DSM 555 / NBRC 12016 / NCIMB 10680 / K1)</name>
    <dbReference type="NCBI Taxonomy" id="431943"/>
    <lineage>
        <taxon>Bacteria</taxon>
        <taxon>Bacillati</taxon>
        <taxon>Bacillota</taxon>
        <taxon>Clostridia</taxon>
        <taxon>Eubacteriales</taxon>
        <taxon>Clostridiaceae</taxon>
        <taxon>Clostridium</taxon>
    </lineage>
</organism>
<sequence>MRGACLIAANIRGVDLSWADLIGADLRDTDLSGANLTNSIFLTQAQINTAKGDSHTGNRK</sequence>
<evidence type="ECO:0008006" key="3">
    <source>
        <dbReference type="Google" id="ProtNLM"/>
    </source>
</evidence>
<dbReference type="STRING" id="431943.CKL_2520"/>
<evidence type="ECO:0000313" key="1">
    <source>
        <dbReference type="EMBL" id="EDK34532.1"/>
    </source>
</evidence>
<keyword evidence="2" id="KW-1185">Reference proteome</keyword>
<dbReference type="EMBL" id="CP000673">
    <property type="protein sequence ID" value="EDK34532.1"/>
    <property type="molecule type" value="Genomic_DNA"/>
</dbReference>
<dbReference type="Proteomes" id="UP000002411">
    <property type="component" value="Chromosome"/>
</dbReference>
<dbReference type="KEGG" id="ckl:CKL_2520"/>
<dbReference type="SUPFAM" id="SSF141571">
    <property type="entry name" value="Pentapeptide repeat-like"/>
    <property type="match status" value="1"/>
</dbReference>
<dbReference type="AlphaFoldDB" id="A5N086"/>
<dbReference type="Gene3D" id="2.160.20.80">
    <property type="entry name" value="E3 ubiquitin-protein ligase SopA"/>
    <property type="match status" value="1"/>
</dbReference>
<protein>
    <recommendedName>
        <fullName evidence="3">Pentapeptide repeat-containing protein</fullName>
    </recommendedName>
</protein>
<proteinExistence type="predicted"/>
<dbReference type="Pfam" id="PF00805">
    <property type="entry name" value="Pentapeptide"/>
    <property type="match status" value="1"/>
</dbReference>
<dbReference type="HOGENOM" id="CLU_2933134_0_0_9"/>
<dbReference type="eggNOG" id="COG1357">
    <property type="taxonomic scope" value="Bacteria"/>
</dbReference>
<evidence type="ECO:0000313" key="2">
    <source>
        <dbReference type="Proteomes" id="UP000002411"/>
    </source>
</evidence>
<accession>A5N086</accession>
<dbReference type="InterPro" id="IPR001646">
    <property type="entry name" value="5peptide_repeat"/>
</dbReference>
<gene>
    <name evidence="1" type="ordered locus">CKL_2520</name>
</gene>